<evidence type="ECO:0000256" key="10">
    <source>
        <dbReference type="ARBA" id="ARBA00031423"/>
    </source>
</evidence>
<name>V5WD25_9SPIO</name>
<dbReference type="PANTHER" id="PTHR32518">
    <property type="match status" value="1"/>
</dbReference>
<sequence length="662" mass="77056">MNFSGFTRYKTGILVPVFSLKTAKSQGSGDFLDLLELGKWCKKSDLDLIQLLPVNDTGGDPSPYSALSAYALHPVFIRLNTVPEYNTLGDTAKAGVDKGLKKLKSYEKQERLAYHEVLEKKLELLHLMFADHKESILKDGELQKWIGDNPWVQEYAVFRSIKQRNEFRSWQEWPEYQEVTPEQIARLWSTDDLFDSTRFYAWVQYRLEEQFLEAARGLEKMGITLKGDIPILMNEDSADVWAHRDIFQLESRAGAPPDMFAELGQNWGFPVYNWENLEQRDYDWWKIRLKQADKFYEAYRIDHVLGFFRIWTVPASQKEGILGYFSPSRHMHRHDLHSIGFDDGRIKWLAQPHIRGHQIQNAFGTKSLEVIARCFTKLGNEDLYLFKDDISGEKDILSQPFDNHVIHLLLEMYRDRALIQVGDDEFSPAWTFRSCSRYQDLFDNEKHAFEELVSRKGWESEQLWEKHGEKLLGFMRNTVGMLTCAEDLGVVPDCVPRVLERLSILGLKVPRWARRWGEPGDPYIPHTQYPFNSVCAPSVHDTSTLREWWEFEDGKEEFWMSLGLEGPCPQDYSSNTAEMVIRRLLDTSSAIAVFQLQDLFAISDDYRADDSRNERINIPGTVQERNWSYRIPMKLESLGKDTAFLKKVSDMVASRRSRPLPE</sequence>
<accession>V5WD25</accession>
<reference evidence="12 13" key="1">
    <citation type="journal article" date="2015" name="Stand. Genomic Sci.">
        <title>Complete genome sequence and description of Salinispira pacifica gen. nov., sp. nov., a novel spirochaete isolated form a hypersaline microbial mat.</title>
        <authorList>
            <person name="Ben Hania W."/>
            <person name="Joseph M."/>
            <person name="Schumann P."/>
            <person name="Bunk B."/>
            <person name="Fiebig A."/>
            <person name="Sproer C."/>
            <person name="Klenk H.P."/>
            <person name="Fardeau M.L."/>
            <person name="Spring S."/>
        </authorList>
    </citation>
    <scope>NUCLEOTIDE SEQUENCE [LARGE SCALE GENOMIC DNA]</scope>
    <source>
        <strain evidence="12 13">L21-RPul-D2</strain>
    </source>
</reference>
<evidence type="ECO:0000256" key="6">
    <source>
        <dbReference type="ARBA" id="ARBA00022490"/>
    </source>
</evidence>
<dbReference type="RefSeq" id="WP_024266402.1">
    <property type="nucleotide sequence ID" value="NC_023035.1"/>
</dbReference>
<dbReference type="GO" id="GO:0005737">
    <property type="term" value="C:cytoplasm"/>
    <property type="evidence" value="ECO:0007669"/>
    <property type="project" value="UniProtKB-SubCell"/>
</dbReference>
<dbReference type="InterPro" id="IPR017853">
    <property type="entry name" value="GH"/>
</dbReference>
<dbReference type="PANTHER" id="PTHR32518:SF3">
    <property type="entry name" value="4-ALPHA-GLUCANOTRANSFERASE"/>
    <property type="match status" value="1"/>
</dbReference>
<dbReference type="Proteomes" id="UP000018680">
    <property type="component" value="Chromosome"/>
</dbReference>
<dbReference type="GO" id="GO:0005975">
    <property type="term" value="P:carbohydrate metabolic process"/>
    <property type="evidence" value="ECO:0007669"/>
    <property type="project" value="InterPro"/>
</dbReference>
<evidence type="ECO:0000256" key="9">
    <source>
        <dbReference type="ARBA" id="ARBA00023277"/>
    </source>
</evidence>
<organism evidence="12 13">
    <name type="scientific">Salinispira pacifica</name>
    <dbReference type="NCBI Taxonomy" id="1307761"/>
    <lineage>
        <taxon>Bacteria</taxon>
        <taxon>Pseudomonadati</taxon>
        <taxon>Spirochaetota</taxon>
        <taxon>Spirochaetia</taxon>
        <taxon>Spirochaetales</taxon>
        <taxon>Spirochaetaceae</taxon>
        <taxon>Salinispira</taxon>
    </lineage>
</organism>
<evidence type="ECO:0000256" key="3">
    <source>
        <dbReference type="ARBA" id="ARBA00005684"/>
    </source>
</evidence>
<evidence type="ECO:0000256" key="2">
    <source>
        <dbReference type="ARBA" id="ARBA00004496"/>
    </source>
</evidence>
<evidence type="ECO:0000313" key="12">
    <source>
        <dbReference type="EMBL" id="AHC13469.1"/>
    </source>
</evidence>
<keyword evidence="6" id="KW-0963">Cytoplasm</keyword>
<evidence type="ECO:0000313" key="13">
    <source>
        <dbReference type="Proteomes" id="UP000018680"/>
    </source>
</evidence>
<comment type="similarity">
    <text evidence="3">Belongs to the disproportionating enzyme family.</text>
</comment>
<dbReference type="EC" id="2.4.1.25" evidence="4"/>
<protein>
    <recommendedName>
        <fullName evidence="5">4-alpha-glucanotransferase</fullName>
        <ecNumber evidence="4">2.4.1.25</ecNumber>
    </recommendedName>
    <alternativeName>
        <fullName evidence="10">Amylomaltase</fullName>
    </alternativeName>
    <alternativeName>
        <fullName evidence="11">Disproportionating enzyme</fullName>
    </alternativeName>
</protein>
<evidence type="ECO:0000256" key="1">
    <source>
        <dbReference type="ARBA" id="ARBA00000439"/>
    </source>
</evidence>
<comment type="catalytic activity">
    <reaction evidence="1">
        <text>Transfers a segment of a (1-&gt;4)-alpha-D-glucan to a new position in an acceptor, which may be glucose or a (1-&gt;4)-alpha-D-glucan.</text>
        <dbReference type="EC" id="2.4.1.25"/>
    </reaction>
</comment>
<evidence type="ECO:0000256" key="8">
    <source>
        <dbReference type="ARBA" id="ARBA00022679"/>
    </source>
</evidence>
<dbReference type="Gene3D" id="3.20.20.80">
    <property type="entry name" value="Glycosidases"/>
    <property type="match status" value="2"/>
</dbReference>
<keyword evidence="9" id="KW-0119">Carbohydrate metabolism</keyword>
<proteinExistence type="inferred from homology"/>
<dbReference type="KEGG" id="slr:L21SP2_0023"/>
<dbReference type="Pfam" id="PF02446">
    <property type="entry name" value="Glyco_hydro_77"/>
    <property type="match status" value="1"/>
</dbReference>
<dbReference type="PATRIC" id="fig|1307761.3.peg.23"/>
<evidence type="ECO:0000256" key="7">
    <source>
        <dbReference type="ARBA" id="ARBA00022676"/>
    </source>
</evidence>
<dbReference type="OrthoDB" id="9811841at2"/>
<evidence type="ECO:0000256" key="4">
    <source>
        <dbReference type="ARBA" id="ARBA00012560"/>
    </source>
</evidence>
<dbReference type="SUPFAM" id="SSF51445">
    <property type="entry name" value="(Trans)glycosidases"/>
    <property type="match status" value="1"/>
</dbReference>
<evidence type="ECO:0000256" key="11">
    <source>
        <dbReference type="ARBA" id="ARBA00031501"/>
    </source>
</evidence>
<dbReference type="eggNOG" id="COG1640">
    <property type="taxonomic scope" value="Bacteria"/>
</dbReference>
<dbReference type="STRING" id="1307761.L21SP2_0023"/>
<gene>
    <name evidence="12" type="ORF">L21SP2_0023</name>
</gene>
<keyword evidence="13" id="KW-1185">Reference proteome</keyword>
<dbReference type="AlphaFoldDB" id="V5WD25"/>
<comment type="subcellular location">
    <subcellularLocation>
        <location evidence="2">Cytoplasm</location>
    </subcellularLocation>
</comment>
<dbReference type="HOGENOM" id="CLU_014132_2_1_12"/>
<dbReference type="GO" id="GO:0004134">
    <property type="term" value="F:4-alpha-glucanotransferase activity"/>
    <property type="evidence" value="ECO:0007669"/>
    <property type="project" value="UniProtKB-EC"/>
</dbReference>
<dbReference type="EMBL" id="CP006939">
    <property type="protein sequence ID" value="AHC13469.1"/>
    <property type="molecule type" value="Genomic_DNA"/>
</dbReference>
<keyword evidence="7 12" id="KW-0328">Glycosyltransferase</keyword>
<dbReference type="InterPro" id="IPR003385">
    <property type="entry name" value="Glyco_hydro_77"/>
</dbReference>
<evidence type="ECO:0000256" key="5">
    <source>
        <dbReference type="ARBA" id="ARBA00020295"/>
    </source>
</evidence>
<keyword evidence="8 12" id="KW-0808">Transferase</keyword>